<keyword evidence="2" id="KW-1185">Reference proteome</keyword>
<gene>
    <name evidence="1" type="ORF">GZ77_05455</name>
</gene>
<reference evidence="1 2" key="1">
    <citation type="submission" date="2014-06" db="EMBL/GenBank/DDBJ databases">
        <title>Whole Genome Sequences of Three Symbiotic Endozoicomonas Bacteria.</title>
        <authorList>
            <person name="Neave M.J."/>
            <person name="Apprill A."/>
            <person name="Voolstra C.R."/>
        </authorList>
    </citation>
    <scope>NUCLEOTIDE SEQUENCE [LARGE SCALE GENOMIC DNA]</scope>
    <source>
        <strain evidence="1 2">LMG 24815</strain>
    </source>
</reference>
<dbReference type="Pfam" id="PF09996">
    <property type="entry name" value="DUF2237"/>
    <property type="match status" value="1"/>
</dbReference>
<name>A0A081NBW3_9GAMM</name>
<evidence type="ECO:0000313" key="1">
    <source>
        <dbReference type="EMBL" id="KEQ15936.1"/>
    </source>
</evidence>
<dbReference type="RefSeq" id="WP_034873202.1">
    <property type="nucleotide sequence ID" value="NZ_JOKG01000001.1"/>
</dbReference>
<sequence length="127" mass="14060">MSSKASHQKNVFGEPLQSCCFDPATGIFRDGFCHADSNDPGLHVVCARMTKDFLEYTLLQGNDLITPNPEADFPGLQDGDRWCLCAMRWKQAFDAGLAPPVYLKSTHEQALEVTSLQDLKSCAIDIH</sequence>
<dbReference type="InterPro" id="IPR018714">
    <property type="entry name" value="DUF2237"/>
</dbReference>
<dbReference type="PANTHER" id="PTHR37466">
    <property type="entry name" value="SLR1628 PROTEIN"/>
    <property type="match status" value="1"/>
</dbReference>
<organism evidence="1 2">
    <name type="scientific">Endozoicomonas montiporae</name>
    <dbReference type="NCBI Taxonomy" id="1027273"/>
    <lineage>
        <taxon>Bacteria</taxon>
        <taxon>Pseudomonadati</taxon>
        <taxon>Pseudomonadota</taxon>
        <taxon>Gammaproteobacteria</taxon>
        <taxon>Oceanospirillales</taxon>
        <taxon>Endozoicomonadaceae</taxon>
        <taxon>Endozoicomonas</taxon>
    </lineage>
</organism>
<proteinExistence type="predicted"/>
<dbReference type="AlphaFoldDB" id="A0A081NBW3"/>
<dbReference type="eggNOG" id="COG3651">
    <property type="taxonomic scope" value="Bacteria"/>
</dbReference>
<protein>
    <recommendedName>
        <fullName evidence="3">DUF2237 domain-containing protein</fullName>
    </recommendedName>
</protein>
<accession>A0A081NBW3</accession>
<dbReference type="Proteomes" id="UP000028006">
    <property type="component" value="Unassembled WGS sequence"/>
</dbReference>
<dbReference type="Gene3D" id="3.30.56.110">
    <property type="entry name" value="Protein of unknown function DUF2237"/>
    <property type="match status" value="1"/>
</dbReference>
<dbReference type="EMBL" id="JOKG01000001">
    <property type="protein sequence ID" value="KEQ15936.1"/>
    <property type="molecule type" value="Genomic_DNA"/>
</dbReference>
<comment type="caution">
    <text evidence="1">The sequence shown here is derived from an EMBL/GenBank/DDBJ whole genome shotgun (WGS) entry which is preliminary data.</text>
</comment>
<dbReference type="PANTHER" id="PTHR37466:SF1">
    <property type="entry name" value="SLR1628 PROTEIN"/>
    <property type="match status" value="1"/>
</dbReference>
<evidence type="ECO:0008006" key="3">
    <source>
        <dbReference type="Google" id="ProtNLM"/>
    </source>
</evidence>
<evidence type="ECO:0000313" key="2">
    <source>
        <dbReference type="Proteomes" id="UP000028006"/>
    </source>
</evidence>